<dbReference type="Proteomes" id="UP001055879">
    <property type="component" value="Linkage Group LG04"/>
</dbReference>
<proteinExistence type="predicted"/>
<evidence type="ECO:0000313" key="2">
    <source>
        <dbReference type="Proteomes" id="UP001055879"/>
    </source>
</evidence>
<reference evidence="1 2" key="2">
    <citation type="journal article" date="2022" name="Mol. Ecol. Resour.">
        <title>The genomes of chicory, endive, great burdock and yacon provide insights into Asteraceae paleo-polyploidization history and plant inulin production.</title>
        <authorList>
            <person name="Fan W."/>
            <person name="Wang S."/>
            <person name="Wang H."/>
            <person name="Wang A."/>
            <person name="Jiang F."/>
            <person name="Liu H."/>
            <person name="Zhao H."/>
            <person name="Xu D."/>
            <person name="Zhang Y."/>
        </authorList>
    </citation>
    <scope>NUCLEOTIDE SEQUENCE [LARGE SCALE GENOMIC DNA]</scope>
    <source>
        <strain evidence="2">cv. Niubang</strain>
    </source>
</reference>
<keyword evidence="2" id="KW-1185">Reference proteome</keyword>
<sequence length="68" mass="8034">MRWKRGHNTRANIPNCCFDIDCWPRHPPIPYLHVTITSSGSPFPDPVILVLLVYLKVKSDTIRRWYQN</sequence>
<accession>A0ACB9CII7</accession>
<organism evidence="1 2">
    <name type="scientific">Arctium lappa</name>
    <name type="common">Greater burdock</name>
    <name type="synonym">Lappa major</name>
    <dbReference type="NCBI Taxonomy" id="4217"/>
    <lineage>
        <taxon>Eukaryota</taxon>
        <taxon>Viridiplantae</taxon>
        <taxon>Streptophyta</taxon>
        <taxon>Embryophyta</taxon>
        <taxon>Tracheophyta</taxon>
        <taxon>Spermatophyta</taxon>
        <taxon>Magnoliopsida</taxon>
        <taxon>eudicotyledons</taxon>
        <taxon>Gunneridae</taxon>
        <taxon>Pentapetalae</taxon>
        <taxon>asterids</taxon>
        <taxon>campanulids</taxon>
        <taxon>Asterales</taxon>
        <taxon>Asteraceae</taxon>
        <taxon>Carduoideae</taxon>
        <taxon>Cardueae</taxon>
        <taxon>Arctiinae</taxon>
        <taxon>Arctium</taxon>
    </lineage>
</organism>
<dbReference type="EMBL" id="CM042050">
    <property type="protein sequence ID" value="KAI3734068.1"/>
    <property type="molecule type" value="Genomic_DNA"/>
</dbReference>
<comment type="caution">
    <text evidence="1">The sequence shown here is derived from an EMBL/GenBank/DDBJ whole genome shotgun (WGS) entry which is preliminary data.</text>
</comment>
<gene>
    <name evidence="1" type="ORF">L6452_13529</name>
</gene>
<name>A0ACB9CII7_ARCLA</name>
<reference evidence="2" key="1">
    <citation type="journal article" date="2022" name="Mol. Ecol. Resour.">
        <title>The genomes of chicory, endive, great burdock and yacon provide insights into Asteraceae palaeo-polyploidization history and plant inulin production.</title>
        <authorList>
            <person name="Fan W."/>
            <person name="Wang S."/>
            <person name="Wang H."/>
            <person name="Wang A."/>
            <person name="Jiang F."/>
            <person name="Liu H."/>
            <person name="Zhao H."/>
            <person name="Xu D."/>
            <person name="Zhang Y."/>
        </authorList>
    </citation>
    <scope>NUCLEOTIDE SEQUENCE [LARGE SCALE GENOMIC DNA]</scope>
    <source>
        <strain evidence="2">cv. Niubang</strain>
    </source>
</reference>
<protein>
    <submittedName>
        <fullName evidence="1">Uncharacterized protein</fullName>
    </submittedName>
</protein>
<evidence type="ECO:0000313" key="1">
    <source>
        <dbReference type="EMBL" id="KAI3734068.1"/>
    </source>
</evidence>